<protein>
    <recommendedName>
        <fullName evidence="3">RING-CH-type domain-containing protein</fullName>
    </recommendedName>
</protein>
<feature type="transmembrane region" description="Helical" evidence="1">
    <location>
        <begin position="103"/>
        <end position="120"/>
    </location>
</feature>
<keyword evidence="1" id="KW-0472">Membrane</keyword>
<keyword evidence="1" id="KW-1133">Transmembrane helix</keyword>
<name>A0A3G5A1S1_9VIRU</name>
<evidence type="ECO:0000256" key="1">
    <source>
        <dbReference type="SAM" id="Phobius"/>
    </source>
</evidence>
<proteinExistence type="predicted"/>
<sequence>MLCACCKTPFGDPAYLIISPCECVGVKKYIHIDCINGSCSDCKFKYIIKPQSNANRSKIKLSWKRWLCGFATLVVLWIGVVFYTVDDPFNCQNFWDDSRAEEFLFLCAILTVVYVALALPPPRSDPAWRQYCKNSKIKEIV</sequence>
<keyword evidence="1" id="KW-0812">Transmembrane</keyword>
<evidence type="ECO:0000313" key="2">
    <source>
        <dbReference type="EMBL" id="AYV81168.1"/>
    </source>
</evidence>
<feature type="transmembrane region" description="Helical" evidence="1">
    <location>
        <begin position="66"/>
        <end position="83"/>
    </location>
</feature>
<evidence type="ECO:0008006" key="3">
    <source>
        <dbReference type="Google" id="ProtNLM"/>
    </source>
</evidence>
<dbReference type="EMBL" id="MK072261">
    <property type="protein sequence ID" value="AYV81168.1"/>
    <property type="molecule type" value="Genomic_DNA"/>
</dbReference>
<accession>A0A3G5A1S1</accession>
<organism evidence="2">
    <name type="scientific">Harvfovirus sp</name>
    <dbReference type="NCBI Taxonomy" id="2487768"/>
    <lineage>
        <taxon>Viruses</taxon>
        <taxon>Varidnaviria</taxon>
        <taxon>Bamfordvirae</taxon>
        <taxon>Nucleocytoviricota</taxon>
        <taxon>Megaviricetes</taxon>
        <taxon>Imitervirales</taxon>
        <taxon>Mimiviridae</taxon>
        <taxon>Klosneuvirinae</taxon>
    </lineage>
</organism>
<reference evidence="2" key="1">
    <citation type="submission" date="2018-10" db="EMBL/GenBank/DDBJ databases">
        <title>Hidden diversity of soil giant viruses.</title>
        <authorList>
            <person name="Schulz F."/>
            <person name="Alteio L."/>
            <person name="Goudeau D."/>
            <person name="Ryan E.M."/>
            <person name="Malmstrom R.R."/>
            <person name="Blanchard J."/>
            <person name="Woyke T."/>
        </authorList>
    </citation>
    <scope>NUCLEOTIDE SEQUENCE</scope>
    <source>
        <strain evidence="2">HAV1</strain>
    </source>
</reference>
<gene>
    <name evidence="2" type="ORF">Harvfovirus19_13</name>
</gene>